<sequence>MTTDPQISLMALSEAEARCDAMLAAMGYVGEAFALAALDGVEPRDLAEAALCAAMCELVAIRGEDEAARIATRLADRAAAGEFSVGPRQ</sequence>
<organism evidence="1 2">
    <name type="scientific">Roseiarcus fermentans</name>
    <dbReference type="NCBI Taxonomy" id="1473586"/>
    <lineage>
        <taxon>Bacteria</taxon>
        <taxon>Pseudomonadati</taxon>
        <taxon>Pseudomonadota</taxon>
        <taxon>Alphaproteobacteria</taxon>
        <taxon>Hyphomicrobiales</taxon>
        <taxon>Roseiarcaceae</taxon>
        <taxon>Roseiarcus</taxon>
    </lineage>
</organism>
<reference evidence="1 2" key="1">
    <citation type="submission" date="2018-06" db="EMBL/GenBank/DDBJ databases">
        <title>Genomic Encyclopedia of Type Strains, Phase IV (KMG-IV): sequencing the most valuable type-strain genomes for metagenomic binning, comparative biology and taxonomic classification.</title>
        <authorList>
            <person name="Goeker M."/>
        </authorList>
    </citation>
    <scope>NUCLEOTIDE SEQUENCE [LARGE SCALE GENOMIC DNA]</scope>
    <source>
        <strain evidence="1 2">DSM 24875</strain>
    </source>
</reference>
<comment type="caution">
    <text evidence="1">The sequence shown here is derived from an EMBL/GenBank/DDBJ whole genome shotgun (WGS) entry which is preliminary data.</text>
</comment>
<dbReference type="Proteomes" id="UP000253529">
    <property type="component" value="Unassembled WGS sequence"/>
</dbReference>
<proteinExistence type="predicted"/>
<dbReference type="EMBL" id="QNRK01000031">
    <property type="protein sequence ID" value="RBP06433.1"/>
    <property type="molecule type" value="Genomic_DNA"/>
</dbReference>
<accession>A0A366EVL2</accession>
<name>A0A366EVL2_9HYPH</name>
<evidence type="ECO:0000313" key="2">
    <source>
        <dbReference type="Proteomes" id="UP000253529"/>
    </source>
</evidence>
<dbReference type="AlphaFoldDB" id="A0A366EVL2"/>
<protein>
    <submittedName>
        <fullName evidence="1">Uncharacterized protein</fullName>
    </submittedName>
</protein>
<gene>
    <name evidence="1" type="ORF">DFR50_13153</name>
</gene>
<keyword evidence="2" id="KW-1185">Reference proteome</keyword>
<evidence type="ECO:0000313" key="1">
    <source>
        <dbReference type="EMBL" id="RBP06433.1"/>
    </source>
</evidence>
<dbReference type="RefSeq" id="WP_245428072.1">
    <property type="nucleotide sequence ID" value="NZ_QNRK01000031.1"/>
</dbReference>